<evidence type="ECO:0000256" key="9">
    <source>
        <dbReference type="ARBA" id="ARBA00022679"/>
    </source>
</evidence>
<evidence type="ECO:0000256" key="18">
    <source>
        <dbReference type="ARBA" id="ARBA00029893"/>
    </source>
</evidence>
<keyword evidence="12" id="KW-0460">Magnesium</keyword>
<dbReference type="GO" id="GO:0016024">
    <property type="term" value="P:CDP-diacylglycerol biosynthetic process"/>
    <property type="evidence" value="ECO:0007669"/>
    <property type="project" value="UniProtKB-UniPathway"/>
</dbReference>
<dbReference type="EMBL" id="HE580271">
    <property type="protein sequence ID" value="CCD24950.1"/>
    <property type="molecule type" value="Genomic_DNA"/>
</dbReference>
<keyword evidence="16" id="KW-0594">Phospholipid biosynthesis</keyword>
<dbReference type="HOGENOM" id="CLU_030279_2_0_1"/>
<keyword evidence="15" id="KW-0472">Membrane</keyword>
<dbReference type="PANTHER" id="PTHR13619:SF0">
    <property type="entry name" value="PHOSPHATIDATE CYTIDYLYLTRANSFERASE, MITOCHONDRIAL"/>
    <property type="match status" value="1"/>
</dbReference>
<dbReference type="eggNOG" id="KOG2986">
    <property type="taxonomic scope" value="Eukaryota"/>
</dbReference>
<comment type="cofactor">
    <cofactor evidence="1">
        <name>Mg(2+)</name>
        <dbReference type="ChEBI" id="CHEBI:18420"/>
    </cofactor>
</comment>
<dbReference type="RefSeq" id="XP_003670193.1">
    <property type="nucleotide sequence ID" value="XM_003670145.1"/>
</dbReference>
<proteinExistence type="inferred from homology"/>
<evidence type="ECO:0000256" key="15">
    <source>
        <dbReference type="ARBA" id="ARBA00023136"/>
    </source>
</evidence>
<dbReference type="STRING" id="1071378.G0WB30"/>
<organism evidence="19 20">
    <name type="scientific">Naumovozyma dairenensis (strain ATCC 10597 / BCRC 20456 / CBS 421 / NBRC 0211 / NRRL Y-12639)</name>
    <name type="common">Saccharomyces dairenensis</name>
    <dbReference type="NCBI Taxonomy" id="1071378"/>
    <lineage>
        <taxon>Eukaryota</taxon>
        <taxon>Fungi</taxon>
        <taxon>Dikarya</taxon>
        <taxon>Ascomycota</taxon>
        <taxon>Saccharomycotina</taxon>
        <taxon>Saccharomycetes</taxon>
        <taxon>Saccharomycetales</taxon>
        <taxon>Saccharomycetaceae</taxon>
        <taxon>Naumovozyma</taxon>
    </lineage>
</organism>
<comment type="subcellular location">
    <subcellularLocation>
        <location evidence="2">Mitochondrion inner membrane</location>
        <topology evidence="2">Peripheral membrane protein</topology>
        <orientation evidence="2">Matrix side</orientation>
    </subcellularLocation>
</comment>
<keyword evidence="8" id="KW-0444">Lipid biosynthesis</keyword>
<dbReference type="KEGG" id="ndi:NDAI_0E01340"/>
<dbReference type="OMA" id="LNMRQNP"/>
<evidence type="ECO:0000256" key="13">
    <source>
        <dbReference type="ARBA" id="ARBA00023098"/>
    </source>
</evidence>
<accession>G0WB30</accession>
<evidence type="ECO:0000256" key="7">
    <source>
        <dbReference type="ARBA" id="ARBA00018337"/>
    </source>
</evidence>
<evidence type="ECO:0000256" key="11">
    <source>
        <dbReference type="ARBA" id="ARBA00022792"/>
    </source>
</evidence>
<dbReference type="InterPro" id="IPR015222">
    <property type="entry name" value="Tam41"/>
</dbReference>
<evidence type="ECO:0000256" key="17">
    <source>
        <dbReference type="ARBA" id="ARBA00023264"/>
    </source>
</evidence>
<comment type="similarity">
    <text evidence="5">Belongs to the TAM41 family.</text>
</comment>
<dbReference type="UniPathway" id="UPA00557">
    <property type="reaction ID" value="UER00614"/>
</dbReference>
<keyword evidence="9" id="KW-0808">Transferase</keyword>
<dbReference type="GO" id="GO:0032049">
    <property type="term" value="P:cardiolipin biosynthetic process"/>
    <property type="evidence" value="ECO:0007669"/>
    <property type="project" value="EnsemblFungi"/>
</dbReference>
<gene>
    <name evidence="19" type="primary">NDAI0E01340</name>
    <name evidence="19" type="ordered locus">NDAI_0E01340</name>
</gene>
<evidence type="ECO:0000256" key="8">
    <source>
        <dbReference type="ARBA" id="ARBA00022516"/>
    </source>
</evidence>
<evidence type="ECO:0000313" key="20">
    <source>
        <dbReference type="Proteomes" id="UP000000689"/>
    </source>
</evidence>
<sequence length="393" mass="45077">MFASQLRPCTSSIAISRKLARRLQSTIAKDNVHASTKHSQMDTIIHDIVPTRDSTHQNPSEDILDSTVNNNSTGIPLLEKGIQKTDEITSKFQDYMYKFNKLPANYAANQILELEDQELQFELESILNQFNAPIKYAFGYGSGVFEQTGYNIKEKPQIDMIFGVTHPSHFHSLNMRQNPDHYSTLKYFGSEFIAKFQDIGAGIYFNPFVKINGHEVKYGIVSMKMLLKDLATWNTFYLAGRLQKPVKILKNDLRVQYWNQLNLKAAATIAKHLTLQKNNGKFDEFEFYKEITGISYLGDIRYVLGAENPNKVQNIVDKNFTRFQSYYEPIYKDVVINNSSYLPVGFTINNTTRKLRGRISRSSILQTLKGILTAGPAKSLRYAWAKKMKTFRK</sequence>
<evidence type="ECO:0000256" key="12">
    <source>
        <dbReference type="ARBA" id="ARBA00022842"/>
    </source>
</evidence>
<evidence type="ECO:0000256" key="1">
    <source>
        <dbReference type="ARBA" id="ARBA00001946"/>
    </source>
</evidence>
<dbReference type="OrthoDB" id="341477at2759"/>
<dbReference type="GeneID" id="11498840"/>
<evidence type="ECO:0000256" key="2">
    <source>
        <dbReference type="ARBA" id="ARBA00004443"/>
    </source>
</evidence>
<evidence type="ECO:0000256" key="5">
    <source>
        <dbReference type="ARBA" id="ARBA00005458"/>
    </source>
</evidence>
<dbReference type="GO" id="GO:0005759">
    <property type="term" value="C:mitochondrial matrix"/>
    <property type="evidence" value="ECO:0007669"/>
    <property type="project" value="EnsemblFungi"/>
</dbReference>
<dbReference type="Proteomes" id="UP000000689">
    <property type="component" value="Chromosome 5"/>
</dbReference>
<comment type="pathway">
    <text evidence="4">Lipid metabolism.</text>
</comment>
<dbReference type="GO" id="GO:0004605">
    <property type="term" value="F:phosphatidate cytidylyltransferase activity"/>
    <property type="evidence" value="ECO:0007669"/>
    <property type="project" value="UniProtKB-EC"/>
</dbReference>
<keyword evidence="17" id="KW-1208">Phospholipid metabolism</keyword>
<name>G0WB30_NAUDC</name>
<keyword evidence="11" id="KW-0999">Mitochondrion inner membrane</keyword>
<dbReference type="PANTHER" id="PTHR13619">
    <property type="entry name" value="PHOSPHATIDATE CYTIDYLYLTRANSFERASE, MITOCHONDRIAL"/>
    <property type="match status" value="1"/>
</dbReference>
<evidence type="ECO:0000256" key="3">
    <source>
        <dbReference type="ARBA" id="ARBA00005119"/>
    </source>
</evidence>
<dbReference type="Pfam" id="PF09139">
    <property type="entry name" value="Tam41_Mmp37"/>
    <property type="match status" value="2"/>
</dbReference>
<evidence type="ECO:0000256" key="4">
    <source>
        <dbReference type="ARBA" id="ARBA00005189"/>
    </source>
</evidence>
<keyword evidence="20" id="KW-1185">Reference proteome</keyword>
<dbReference type="GO" id="GO:0005743">
    <property type="term" value="C:mitochondrial inner membrane"/>
    <property type="evidence" value="ECO:0007669"/>
    <property type="project" value="UniProtKB-SubCell"/>
</dbReference>
<dbReference type="PIRSF" id="PIRSF028840">
    <property type="entry name" value="Mmp37"/>
    <property type="match status" value="1"/>
</dbReference>
<evidence type="ECO:0000256" key="6">
    <source>
        <dbReference type="ARBA" id="ARBA00012487"/>
    </source>
</evidence>
<evidence type="ECO:0000256" key="16">
    <source>
        <dbReference type="ARBA" id="ARBA00023209"/>
    </source>
</evidence>
<evidence type="ECO:0000256" key="14">
    <source>
        <dbReference type="ARBA" id="ARBA00023128"/>
    </source>
</evidence>
<keyword evidence="14" id="KW-0496">Mitochondrion</keyword>
<keyword evidence="10" id="KW-0548">Nucleotidyltransferase</keyword>
<evidence type="ECO:0000313" key="19">
    <source>
        <dbReference type="EMBL" id="CCD24950.1"/>
    </source>
</evidence>
<dbReference type="EC" id="2.7.7.41" evidence="6"/>
<comment type="pathway">
    <text evidence="3">Phospholipid metabolism; CDP-diacylglycerol biosynthesis; CDP-diacylglycerol from sn-glycerol 3-phosphate: step 3/3.</text>
</comment>
<dbReference type="AlphaFoldDB" id="G0WB30"/>
<keyword evidence="13" id="KW-0443">Lipid metabolism</keyword>
<reference evidence="19 20" key="1">
    <citation type="journal article" date="2011" name="Proc. Natl. Acad. Sci. U.S.A.">
        <title>Evolutionary erosion of yeast sex chromosomes by mating-type switching accidents.</title>
        <authorList>
            <person name="Gordon J.L."/>
            <person name="Armisen D."/>
            <person name="Proux-Wera E."/>
            <person name="Oheigeartaigh S.S."/>
            <person name="Byrne K.P."/>
            <person name="Wolfe K.H."/>
        </authorList>
    </citation>
    <scope>NUCLEOTIDE SEQUENCE [LARGE SCALE GENOMIC DNA]</scope>
    <source>
        <strain evidence="20">ATCC 10597 / BCRC 20456 / CBS 421 / NBRC 0211 / NRRL Y-12639</strain>
    </source>
</reference>
<protein>
    <recommendedName>
        <fullName evidence="7">Phosphatidate cytidylyltransferase, mitochondrial</fullName>
        <ecNumber evidence="6">2.7.7.41</ecNumber>
    </recommendedName>
    <alternativeName>
        <fullName evidence="18">CDP-diacylglycerol synthase</fullName>
    </alternativeName>
</protein>
<evidence type="ECO:0000256" key="10">
    <source>
        <dbReference type="ARBA" id="ARBA00022695"/>
    </source>
</evidence>